<feature type="transmembrane region" description="Helical" evidence="2">
    <location>
        <begin position="12"/>
        <end position="32"/>
    </location>
</feature>
<proteinExistence type="inferred from homology"/>
<sequence length="212" mass="24826">MNYQVMQIFEKLVALLVLIILMPLWLLLYVLIKFDSQGPFFFRQRRLGKNGKEFDIYKIRTMKEDADKLQKKYEKVNEANGPVFKIRNDPRYTKIGKIIAHLGFDELPQLINIIKGEMSFIGPRPLPIAEAQAIPQKYKKREVILPGITSIWAIRGGHALTFKEWMESDLEYMQKKSIFLNIYIIFHTLFVLFKAGVIKLTGLFRNEVSKKE</sequence>
<evidence type="ECO:0000259" key="3">
    <source>
        <dbReference type="Pfam" id="PF02397"/>
    </source>
</evidence>
<dbReference type="AlphaFoldDB" id="A0A1F5IMM9"/>
<dbReference type="GO" id="GO:0016780">
    <property type="term" value="F:phosphotransferase activity, for other substituted phosphate groups"/>
    <property type="evidence" value="ECO:0007669"/>
    <property type="project" value="TreeGrafter"/>
</dbReference>
<name>A0A1F5IMM9_9BACT</name>
<evidence type="ECO:0000256" key="1">
    <source>
        <dbReference type="ARBA" id="ARBA00006464"/>
    </source>
</evidence>
<dbReference type="InterPro" id="IPR003362">
    <property type="entry name" value="Bact_transf"/>
</dbReference>
<gene>
    <name evidence="4" type="ORF">A2858_02695</name>
</gene>
<dbReference type="EMBL" id="MFCL01000002">
    <property type="protein sequence ID" value="OGE17631.1"/>
    <property type="molecule type" value="Genomic_DNA"/>
</dbReference>
<dbReference type="Proteomes" id="UP000178457">
    <property type="component" value="Unassembled WGS sequence"/>
</dbReference>
<protein>
    <recommendedName>
        <fullName evidence="3">Bacterial sugar transferase domain-containing protein</fullName>
    </recommendedName>
</protein>
<comment type="similarity">
    <text evidence="1">Belongs to the bacterial sugar transferase family.</text>
</comment>
<evidence type="ECO:0000256" key="2">
    <source>
        <dbReference type="SAM" id="Phobius"/>
    </source>
</evidence>
<dbReference type="PANTHER" id="PTHR30576:SF10">
    <property type="entry name" value="SLL5057 PROTEIN"/>
    <property type="match status" value="1"/>
</dbReference>
<keyword evidence="2" id="KW-0812">Transmembrane</keyword>
<evidence type="ECO:0000313" key="4">
    <source>
        <dbReference type="EMBL" id="OGE17631.1"/>
    </source>
</evidence>
<accession>A0A1F5IMM9</accession>
<feature type="transmembrane region" description="Helical" evidence="2">
    <location>
        <begin position="182"/>
        <end position="204"/>
    </location>
</feature>
<dbReference type="STRING" id="1797758.A2858_02695"/>
<dbReference type="PANTHER" id="PTHR30576">
    <property type="entry name" value="COLANIC BIOSYNTHESIS UDP-GLUCOSE LIPID CARRIER TRANSFERASE"/>
    <property type="match status" value="1"/>
</dbReference>
<feature type="domain" description="Bacterial sugar transferase" evidence="3">
    <location>
        <begin position="8"/>
        <end position="193"/>
    </location>
</feature>
<evidence type="ECO:0000313" key="5">
    <source>
        <dbReference type="Proteomes" id="UP000178457"/>
    </source>
</evidence>
<dbReference type="Pfam" id="PF02397">
    <property type="entry name" value="Bac_transf"/>
    <property type="match status" value="1"/>
</dbReference>
<comment type="caution">
    <text evidence="4">The sequence shown here is derived from an EMBL/GenBank/DDBJ whole genome shotgun (WGS) entry which is preliminary data.</text>
</comment>
<keyword evidence="2" id="KW-1133">Transmembrane helix</keyword>
<organism evidence="4 5">
    <name type="scientific">Candidatus Daviesbacteria bacterium RIFCSPHIGHO2_01_FULL_36_37</name>
    <dbReference type="NCBI Taxonomy" id="1797758"/>
    <lineage>
        <taxon>Bacteria</taxon>
        <taxon>Candidatus Daviesiibacteriota</taxon>
    </lineage>
</organism>
<keyword evidence="2" id="KW-0472">Membrane</keyword>
<reference evidence="4 5" key="1">
    <citation type="journal article" date="2016" name="Nat. Commun.">
        <title>Thousands of microbial genomes shed light on interconnected biogeochemical processes in an aquifer system.</title>
        <authorList>
            <person name="Anantharaman K."/>
            <person name="Brown C.T."/>
            <person name="Hug L.A."/>
            <person name="Sharon I."/>
            <person name="Castelle C.J."/>
            <person name="Probst A.J."/>
            <person name="Thomas B.C."/>
            <person name="Singh A."/>
            <person name="Wilkins M.J."/>
            <person name="Karaoz U."/>
            <person name="Brodie E.L."/>
            <person name="Williams K.H."/>
            <person name="Hubbard S.S."/>
            <person name="Banfield J.F."/>
        </authorList>
    </citation>
    <scope>NUCLEOTIDE SEQUENCE [LARGE SCALE GENOMIC DNA]</scope>
</reference>